<protein>
    <submittedName>
        <fullName evidence="9">Sterol desaturase family protein</fullName>
        <ecNumber evidence="9">1.-.-.-</ecNumber>
    </submittedName>
</protein>
<evidence type="ECO:0000256" key="5">
    <source>
        <dbReference type="ARBA" id="ARBA00023098"/>
    </source>
</evidence>
<dbReference type="InterPro" id="IPR006694">
    <property type="entry name" value="Fatty_acid_hydroxylase"/>
</dbReference>
<feature type="domain" description="Fatty acid hydroxylase" evidence="8">
    <location>
        <begin position="116"/>
        <end position="249"/>
    </location>
</feature>
<dbReference type="GO" id="GO:0016491">
    <property type="term" value="F:oxidoreductase activity"/>
    <property type="evidence" value="ECO:0007669"/>
    <property type="project" value="UniProtKB-KW"/>
</dbReference>
<sequence>MKVWLSYVWYPVTLVTAVWTYFHLLSLGSEPVAAAYVPVVLSGIMIVVLEWFFPARSDWRPKKSDVIADAAFLGLVQIAVARLLGLIGVLYVAAWANQHLTDMPWPRDWPLLAQILFMVLIVDLMRYWLHRAAHKYMFLWRLHEVHHSPDILYTLNVGRFHPFEKVLQFCLDTIPFLLLGVAPEVLAGYFVFYSVNGFFQHSNLELRYGWLNYIVGSAETHRWHHARDPETAYCNFGNTTIIYDLLFGTWKLPSPVDDIGIPDRTYPKGFWAQMISPFRRRNDT</sequence>
<feature type="transmembrane region" description="Helical" evidence="7">
    <location>
        <begin position="7"/>
        <end position="27"/>
    </location>
</feature>
<organism evidence="9 10">
    <name type="scientific">Herminiimonas glaciei</name>
    <dbReference type="NCBI Taxonomy" id="523788"/>
    <lineage>
        <taxon>Bacteria</taxon>
        <taxon>Pseudomonadati</taxon>
        <taxon>Pseudomonadota</taxon>
        <taxon>Betaproteobacteria</taxon>
        <taxon>Burkholderiales</taxon>
        <taxon>Oxalobacteraceae</taxon>
        <taxon>Herminiimonas</taxon>
    </lineage>
</organism>
<evidence type="ECO:0000313" key="9">
    <source>
        <dbReference type="EMBL" id="MFC7289401.1"/>
    </source>
</evidence>
<comment type="subcellular location">
    <subcellularLocation>
        <location evidence="1">Endomembrane system</location>
        <topology evidence="1">Multi-pass membrane protein</topology>
    </subcellularLocation>
</comment>
<reference evidence="10" key="1">
    <citation type="journal article" date="2019" name="Int. J. Syst. Evol. Microbiol.">
        <title>The Global Catalogue of Microorganisms (GCM) 10K type strain sequencing project: providing services to taxonomists for standard genome sequencing and annotation.</title>
        <authorList>
            <consortium name="The Broad Institute Genomics Platform"/>
            <consortium name="The Broad Institute Genome Sequencing Center for Infectious Disease"/>
            <person name="Wu L."/>
            <person name="Ma J."/>
        </authorList>
    </citation>
    <scope>NUCLEOTIDE SEQUENCE [LARGE SCALE GENOMIC DNA]</scope>
    <source>
        <strain evidence="10">KACC 12508</strain>
    </source>
</reference>
<dbReference type="InterPro" id="IPR051689">
    <property type="entry name" value="Sterol_desaturase/TMEM195"/>
</dbReference>
<keyword evidence="2 7" id="KW-0812">Transmembrane</keyword>
<dbReference type="Pfam" id="PF04116">
    <property type="entry name" value="FA_hydroxylase"/>
    <property type="match status" value="1"/>
</dbReference>
<dbReference type="EMBL" id="JBHTBU010000002">
    <property type="protein sequence ID" value="MFC7289401.1"/>
    <property type="molecule type" value="Genomic_DNA"/>
</dbReference>
<dbReference type="PANTHER" id="PTHR21624:SF1">
    <property type="entry name" value="ALKYLGLYCEROL MONOOXYGENASE"/>
    <property type="match status" value="1"/>
</dbReference>
<keyword evidence="3 7" id="KW-1133">Transmembrane helix</keyword>
<evidence type="ECO:0000259" key="8">
    <source>
        <dbReference type="Pfam" id="PF04116"/>
    </source>
</evidence>
<gene>
    <name evidence="9" type="ORF">ACFQPC_15240</name>
</gene>
<feature type="transmembrane region" description="Helical" evidence="7">
    <location>
        <begin position="33"/>
        <end position="54"/>
    </location>
</feature>
<keyword evidence="10" id="KW-1185">Reference proteome</keyword>
<keyword evidence="6 7" id="KW-0472">Membrane</keyword>
<evidence type="ECO:0000256" key="3">
    <source>
        <dbReference type="ARBA" id="ARBA00022989"/>
    </source>
</evidence>
<evidence type="ECO:0000256" key="2">
    <source>
        <dbReference type="ARBA" id="ARBA00022692"/>
    </source>
</evidence>
<evidence type="ECO:0000256" key="1">
    <source>
        <dbReference type="ARBA" id="ARBA00004127"/>
    </source>
</evidence>
<dbReference type="EC" id="1.-.-.-" evidence="9"/>
<dbReference type="Proteomes" id="UP001596542">
    <property type="component" value="Unassembled WGS sequence"/>
</dbReference>
<proteinExistence type="predicted"/>
<feature type="transmembrane region" description="Helical" evidence="7">
    <location>
        <begin position="111"/>
        <end position="129"/>
    </location>
</feature>
<comment type="caution">
    <text evidence="9">The sequence shown here is derived from an EMBL/GenBank/DDBJ whole genome shotgun (WGS) entry which is preliminary data.</text>
</comment>
<evidence type="ECO:0000256" key="7">
    <source>
        <dbReference type="SAM" id="Phobius"/>
    </source>
</evidence>
<accession>A0ABW2IE62</accession>
<evidence type="ECO:0000256" key="4">
    <source>
        <dbReference type="ARBA" id="ARBA00023002"/>
    </source>
</evidence>
<evidence type="ECO:0000313" key="10">
    <source>
        <dbReference type="Proteomes" id="UP001596542"/>
    </source>
</evidence>
<dbReference type="RefSeq" id="WP_382272708.1">
    <property type="nucleotide sequence ID" value="NZ_JBHTBU010000002.1"/>
</dbReference>
<evidence type="ECO:0000256" key="6">
    <source>
        <dbReference type="ARBA" id="ARBA00023136"/>
    </source>
</evidence>
<dbReference type="PANTHER" id="PTHR21624">
    <property type="entry name" value="STEROL DESATURASE-RELATED PROTEIN"/>
    <property type="match status" value="1"/>
</dbReference>
<keyword evidence="4 9" id="KW-0560">Oxidoreductase</keyword>
<feature type="transmembrane region" description="Helical" evidence="7">
    <location>
        <begin position="66"/>
        <end position="91"/>
    </location>
</feature>
<keyword evidence="5" id="KW-0443">Lipid metabolism</keyword>
<name>A0ABW2IE62_9BURK</name>